<dbReference type="Pfam" id="PF03009">
    <property type="entry name" value="GDPD"/>
    <property type="match status" value="1"/>
</dbReference>
<dbReference type="SUPFAM" id="SSF51695">
    <property type="entry name" value="PLC-like phosphodiesterases"/>
    <property type="match status" value="1"/>
</dbReference>
<dbReference type="CDD" id="cd08561">
    <property type="entry name" value="GDPD_cytoplasmic_ScUgpQ2_like"/>
    <property type="match status" value="1"/>
</dbReference>
<organism evidence="2 3">
    <name type="scientific">Nocardioides massiliensis</name>
    <dbReference type="NCBI Taxonomy" id="1325935"/>
    <lineage>
        <taxon>Bacteria</taxon>
        <taxon>Bacillati</taxon>
        <taxon>Actinomycetota</taxon>
        <taxon>Actinomycetes</taxon>
        <taxon>Propionibacteriales</taxon>
        <taxon>Nocardioidaceae</taxon>
        <taxon>Nocardioides</taxon>
    </lineage>
</organism>
<accession>A0ABT9NRF0</accession>
<dbReference type="GO" id="GO:0008889">
    <property type="term" value="F:glycerophosphodiester phosphodiesterase activity"/>
    <property type="evidence" value="ECO:0007669"/>
    <property type="project" value="UniProtKB-EC"/>
</dbReference>
<protein>
    <submittedName>
        <fullName evidence="2">Glycerophosphoryl diester phosphodiesterase</fullName>
        <ecNumber evidence="2">3.1.4.46</ecNumber>
    </submittedName>
</protein>
<proteinExistence type="predicted"/>
<feature type="domain" description="GP-PDE" evidence="1">
    <location>
        <begin position="25"/>
        <end position="263"/>
    </location>
</feature>
<dbReference type="PROSITE" id="PS51704">
    <property type="entry name" value="GP_PDE"/>
    <property type="match status" value="1"/>
</dbReference>
<dbReference type="InterPro" id="IPR030395">
    <property type="entry name" value="GP_PDE_dom"/>
</dbReference>
<evidence type="ECO:0000313" key="3">
    <source>
        <dbReference type="Proteomes" id="UP001240447"/>
    </source>
</evidence>
<gene>
    <name evidence="2" type="ORF">J2S59_002807</name>
</gene>
<keyword evidence="3" id="KW-1185">Reference proteome</keyword>
<comment type="caution">
    <text evidence="2">The sequence shown here is derived from an EMBL/GenBank/DDBJ whole genome shotgun (WGS) entry which is preliminary data.</text>
</comment>
<dbReference type="InterPro" id="IPR017946">
    <property type="entry name" value="PLC-like_Pdiesterase_TIM-brl"/>
</dbReference>
<dbReference type="RefSeq" id="WP_246360155.1">
    <property type="nucleotide sequence ID" value="NZ_CCXJ01000118.1"/>
</dbReference>
<dbReference type="PANTHER" id="PTHR46211">
    <property type="entry name" value="GLYCEROPHOSPHORYL DIESTER PHOSPHODIESTERASE"/>
    <property type="match status" value="1"/>
</dbReference>
<reference evidence="2 3" key="1">
    <citation type="submission" date="2023-07" db="EMBL/GenBank/DDBJ databases">
        <title>Sequencing the genomes of 1000 actinobacteria strains.</title>
        <authorList>
            <person name="Klenk H.-P."/>
        </authorList>
    </citation>
    <scope>NUCLEOTIDE SEQUENCE [LARGE SCALE GENOMIC DNA]</scope>
    <source>
        <strain evidence="2 3">GD13</strain>
    </source>
</reference>
<dbReference type="EMBL" id="JAUSQM010000001">
    <property type="protein sequence ID" value="MDP9822998.1"/>
    <property type="molecule type" value="Genomic_DNA"/>
</dbReference>
<name>A0ABT9NRF0_9ACTN</name>
<keyword evidence="2" id="KW-0378">Hydrolase</keyword>
<evidence type="ECO:0000313" key="2">
    <source>
        <dbReference type="EMBL" id="MDP9822998.1"/>
    </source>
</evidence>
<evidence type="ECO:0000259" key="1">
    <source>
        <dbReference type="PROSITE" id="PS51704"/>
    </source>
</evidence>
<dbReference type="EC" id="3.1.4.46" evidence="2"/>
<dbReference type="Proteomes" id="UP001240447">
    <property type="component" value="Unassembled WGS sequence"/>
</dbReference>
<sequence>MTARRDGFPVLARRGPAGADGTAPVLAFAHRGGARHPDLLGLENTRRAFAHAYALGFRWLETDVHVSRDGCLVAFHDPVLERVTDGNGMVESMTMAEIDRLRIGGTEPIPRLEELLEEFHDARFNIDLKSPGGARPLAELIDRTGAHDRVLVSSFSPARIRQFRTATGGRVATAASPPEVARFLALPARLAVLRLDPTVCALQVPERRGRLQVLSPRLLARAHRAGLQVHVWTVDEPADIERLVAAGVDGLMTDRTDTLRAVLQRLGRWEEP</sequence>
<dbReference type="Gene3D" id="3.20.20.190">
    <property type="entry name" value="Phosphatidylinositol (PI) phosphodiesterase"/>
    <property type="match status" value="1"/>
</dbReference>
<dbReference type="PANTHER" id="PTHR46211:SF14">
    <property type="entry name" value="GLYCEROPHOSPHODIESTER PHOSPHODIESTERASE"/>
    <property type="match status" value="1"/>
</dbReference>